<dbReference type="InterPro" id="IPR036388">
    <property type="entry name" value="WH-like_DNA-bd_sf"/>
</dbReference>
<dbReference type="GO" id="GO:0003677">
    <property type="term" value="F:DNA binding"/>
    <property type="evidence" value="ECO:0007669"/>
    <property type="project" value="UniProtKB-KW"/>
</dbReference>
<sequence length="331" mass="38865">MRNDIFIYVYDVIFILLFMSVVCNCAVVYNLSKKKLFLLLKWLFISFIFESTFETGYEFVTRSIIAVSSRKIILNYWYLLVEFTITFGENIITIFCLNELTNMNKKLPVIPIANILALTSLILEVIFLTTLNPADWYIAGKSTNQICQFIILLLFCLPRKKLPQNQQIFYICSFIALGLSLIEIGAFSKWQRLIDVKFPFYENHVNLIEDGYYFILAIVILFITKHEHEEYTHRQVENLVQQRLSEYTVQKYENKDLSFQKAEVHEFCDHYGLTKREVDVLLLVLQGESNQAIADKLYITVGTVKAHVHNILNKMEVSRRSQLINKFLNYH</sequence>
<feature type="transmembrane region" description="Helical" evidence="4">
    <location>
        <begin position="207"/>
        <end position="224"/>
    </location>
</feature>
<protein>
    <submittedName>
        <fullName evidence="6">Response regulator transcription factor</fullName>
    </submittedName>
</protein>
<dbReference type="EMBL" id="CP084389">
    <property type="protein sequence ID" value="UZX29555.1"/>
    <property type="molecule type" value="Genomic_DNA"/>
</dbReference>
<keyword evidence="3" id="KW-0804">Transcription</keyword>
<dbReference type="SUPFAM" id="SSF46894">
    <property type="entry name" value="C-terminal effector domain of the bipartite response regulators"/>
    <property type="match status" value="1"/>
</dbReference>
<feature type="transmembrane region" description="Helical" evidence="4">
    <location>
        <begin position="109"/>
        <end position="130"/>
    </location>
</feature>
<gene>
    <name evidence="6" type="ORF">LDX53_08275</name>
</gene>
<proteinExistence type="predicted"/>
<feature type="transmembrane region" description="Helical" evidence="4">
    <location>
        <begin position="168"/>
        <end position="187"/>
    </location>
</feature>
<evidence type="ECO:0000256" key="3">
    <source>
        <dbReference type="ARBA" id="ARBA00023163"/>
    </source>
</evidence>
<evidence type="ECO:0000259" key="5">
    <source>
        <dbReference type="PROSITE" id="PS50043"/>
    </source>
</evidence>
<dbReference type="Gene3D" id="1.10.10.10">
    <property type="entry name" value="Winged helix-like DNA-binding domain superfamily/Winged helix DNA-binding domain"/>
    <property type="match status" value="1"/>
</dbReference>
<evidence type="ECO:0000313" key="7">
    <source>
        <dbReference type="Proteomes" id="UP001164557"/>
    </source>
</evidence>
<keyword evidence="4" id="KW-0472">Membrane</keyword>
<feature type="transmembrane region" description="Helical" evidence="4">
    <location>
        <begin position="6"/>
        <end position="29"/>
    </location>
</feature>
<evidence type="ECO:0000256" key="2">
    <source>
        <dbReference type="ARBA" id="ARBA00023125"/>
    </source>
</evidence>
<dbReference type="Proteomes" id="UP001164557">
    <property type="component" value="Chromosome"/>
</dbReference>
<keyword evidence="7" id="KW-1185">Reference proteome</keyword>
<keyword evidence="4" id="KW-1133">Transmembrane helix</keyword>
<dbReference type="CDD" id="cd06170">
    <property type="entry name" value="LuxR_C_like"/>
    <property type="match status" value="1"/>
</dbReference>
<dbReference type="AlphaFoldDB" id="A0AA47GGR9"/>
<dbReference type="InterPro" id="IPR016032">
    <property type="entry name" value="Sig_transdc_resp-reg_C-effctor"/>
</dbReference>
<evidence type="ECO:0000313" key="6">
    <source>
        <dbReference type="EMBL" id="UZX29555.1"/>
    </source>
</evidence>
<dbReference type="InterPro" id="IPR000792">
    <property type="entry name" value="Tscrpt_reg_LuxR_C"/>
</dbReference>
<dbReference type="PROSITE" id="PS00622">
    <property type="entry name" value="HTH_LUXR_1"/>
    <property type="match status" value="1"/>
</dbReference>
<feature type="domain" description="HTH luxR-type" evidence="5">
    <location>
        <begin position="266"/>
        <end position="331"/>
    </location>
</feature>
<dbReference type="PANTHER" id="PTHR44688:SF16">
    <property type="entry name" value="DNA-BINDING TRANSCRIPTIONAL ACTIVATOR DEVR_DOSR"/>
    <property type="match status" value="1"/>
</dbReference>
<dbReference type="GO" id="GO:0006355">
    <property type="term" value="P:regulation of DNA-templated transcription"/>
    <property type="evidence" value="ECO:0007669"/>
    <property type="project" value="InterPro"/>
</dbReference>
<dbReference type="RefSeq" id="WP_046327751.1">
    <property type="nucleotide sequence ID" value="NZ_CP084389.1"/>
</dbReference>
<dbReference type="SMART" id="SM00421">
    <property type="entry name" value="HTH_LUXR"/>
    <property type="match status" value="1"/>
</dbReference>
<dbReference type="PRINTS" id="PR00038">
    <property type="entry name" value="HTHLUXR"/>
</dbReference>
<dbReference type="PROSITE" id="PS50043">
    <property type="entry name" value="HTH_LUXR_2"/>
    <property type="match status" value="1"/>
</dbReference>
<dbReference type="PANTHER" id="PTHR44688">
    <property type="entry name" value="DNA-BINDING TRANSCRIPTIONAL ACTIVATOR DEVR_DOSR"/>
    <property type="match status" value="1"/>
</dbReference>
<accession>A0AA47GGR9</accession>
<organism evidence="6 7">
    <name type="scientific">Lactobacillus helsingborgensis</name>
    <dbReference type="NCBI Taxonomy" id="1218494"/>
    <lineage>
        <taxon>Bacteria</taxon>
        <taxon>Bacillati</taxon>
        <taxon>Bacillota</taxon>
        <taxon>Bacilli</taxon>
        <taxon>Lactobacillales</taxon>
        <taxon>Lactobacillaceae</taxon>
        <taxon>Lactobacillus</taxon>
    </lineage>
</organism>
<dbReference type="Pfam" id="PF00196">
    <property type="entry name" value="GerE"/>
    <property type="match status" value="1"/>
</dbReference>
<keyword evidence="2" id="KW-0238">DNA-binding</keyword>
<evidence type="ECO:0000256" key="1">
    <source>
        <dbReference type="ARBA" id="ARBA00023015"/>
    </source>
</evidence>
<name>A0AA47GGR9_9LACO</name>
<feature type="transmembrane region" description="Helical" evidence="4">
    <location>
        <begin position="76"/>
        <end position="97"/>
    </location>
</feature>
<keyword evidence="1" id="KW-0805">Transcription regulation</keyword>
<keyword evidence="4" id="KW-0812">Transmembrane</keyword>
<evidence type="ECO:0000256" key="4">
    <source>
        <dbReference type="SAM" id="Phobius"/>
    </source>
</evidence>
<reference evidence="6" key="1">
    <citation type="submission" date="2021-09" db="EMBL/GenBank/DDBJ databases">
        <title>Lactobacillus species from Apis mellifera, Switzerland.</title>
        <authorList>
            <person name="Pfister J."/>
            <person name="Brown A."/>
            <person name="Neumann P."/>
            <person name="Collaud A."/>
            <person name="Retschnig G."/>
            <person name="Perreten V."/>
        </authorList>
    </citation>
    <scope>NUCLEOTIDE SEQUENCE</scope>
    <source>
        <strain evidence="6">IBH002</strain>
    </source>
</reference>